<dbReference type="Gene3D" id="1.10.238.10">
    <property type="entry name" value="EF-hand"/>
    <property type="match status" value="3"/>
</dbReference>
<dbReference type="EMBL" id="GBHO01009240">
    <property type="protein sequence ID" value="JAG34364.1"/>
    <property type="molecule type" value="Transcribed_RNA"/>
</dbReference>
<dbReference type="InterPro" id="IPR002048">
    <property type="entry name" value="EF_hand_dom"/>
</dbReference>
<dbReference type="PANTHER" id="PTHR20875:SF0">
    <property type="entry name" value="GH12158P"/>
    <property type="match status" value="1"/>
</dbReference>
<accession>A0A0A9YQ60</accession>
<organism evidence="2">
    <name type="scientific">Lygus hesperus</name>
    <name type="common">Western plant bug</name>
    <dbReference type="NCBI Taxonomy" id="30085"/>
    <lineage>
        <taxon>Eukaryota</taxon>
        <taxon>Metazoa</taxon>
        <taxon>Ecdysozoa</taxon>
        <taxon>Arthropoda</taxon>
        <taxon>Hexapoda</taxon>
        <taxon>Insecta</taxon>
        <taxon>Pterygota</taxon>
        <taxon>Neoptera</taxon>
        <taxon>Paraneoptera</taxon>
        <taxon>Hemiptera</taxon>
        <taxon>Heteroptera</taxon>
        <taxon>Panheteroptera</taxon>
        <taxon>Cimicomorpha</taxon>
        <taxon>Miridae</taxon>
        <taxon>Mirini</taxon>
        <taxon>Lygus</taxon>
    </lineage>
</organism>
<dbReference type="InterPro" id="IPR011992">
    <property type="entry name" value="EF-hand-dom_pair"/>
</dbReference>
<reference evidence="2" key="1">
    <citation type="journal article" date="2014" name="PLoS ONE">
        <title>Transcriptome-Based Identification of ABC Transporters in the Western Tarnished Plant Bug Lygus hesperus.</title>
        <authorList>
            <person name="Hull J.J."/>
            <person name="Chaney K."/>
            <person name="Geib S.M."/>
            <person name="Fabrick J.A."/>
            <person name="Brent C.S."/>
            <person name="Walsh D."/>
            <person name="Lavine L.C."/>
        </authorList>
    </citation>
    <scope>NUCLEOTIDE SEQUENCE</scope>
</reference>
<feature type="domain" description="EF-hand" evidence="1">
    <location>
        <begin position="655"/>
        <end position="683"/>
    </location>
</feature>
<dbReference type="GO" id="GO:0005509">
    <property type="term" value="F:calcium ion binding"/>
    <property type="evidence" value="ECO:0007669"/>
    <property type="project" value="InterPro"/>
</dbReference>
<dbReference type="SUPFAM" id="SSF47473">
    <property type="entry name" value="EF-hand"/>
    <property type="match status" value="3"/>
</dbReference>
<sequence>MCALKALEVKEMDCPAPAVADVHETLHKIRAAANRVGFNLWDIFRTMEPPGKRVTALHKFLSVLGGPLKDIIGLGEKELRNLAAYFKVNDGRIAYDQFCRMVHNERPKGDEDEAVENPYTSNKLNVAEENRLLVLLTKIAVSCPKPLLLKPYFMDYQLLKKNSGIVTRASFFRVLNFLGLQMSAFEHELLFDKYKCDNLSLKYAAFLNDLNNLRTLLRQQGYIDTGGRLYPVYDPTFPNAEASLLPRPEKPHEPGPGLKKVFQPGWKGQTAPEEYLQILDKIKVHVTQERIRVDEIFKSFDPRNLGRIRQEAFKNGLEFMRLAREKFTDMYLSEKEMDRLCYLYADPTDPERVVWQEFVNDIFDDLTPDQLAEWPPLQRERPLRSPASRLPYVPPKVVPDLYRDEDGFFEVLGKKALERKINLRKGFNKYDLERRGTVTEKIFEIAMNIMGFFFSQKEMSMIRAKNADNGGLINYEKLVGDMEVHSDLSHMDELSRLEAERRRAEDIEKGKEQMRRETNIVEVCAKIKKLLICNKKKMSDLIGRKDPEGRGLVTWETFKGCCDEAGLDLTDKELNTVHHVFKNDGGLLEYPLFTRVVDEHSVMTCLVRLPLKQEMLQRRAPKPPLQHDFVNFEDRICISQAMKILCKHITLGHIDMFKVMDTQGRGFVNRSQFLQLLHKLGILHLVTMRQIDSLIRGFGHSENHDSVLDYTAWLKAIDIVFCTEKAAMKL</sequence>
<dbReference type="InterPro" id="IPR052603">
    <property type="entry name" value="EFCB6"/>
</dbReference>
<dbReference type="PANTHER" id="PTHR20875">
    <property type="entry name" value="EF-HAND CALCIUM-BINDING DOMAIN-CONTAINING PROTEIN 6-RELATED"/>
    <property type="match status" value="1"/>
</dbReference>
<name>A0A0A9YQ60_LYGHE</name>
<evidence type="ECO:0000259" key="1">
    <source>
        <dbReference type="PROSITE" id="PS50222"/>
    </source>
</evidence>
<proteinExistence type="predicted"/>
<dbReference type="PROSITE" id="PS50222">
    <property type="entry name" value="EF_HAND_2"/>
    <property type="match status" value="1"/>
</dbReference>
<reference evidence="2" key="2">
    <citation type="submission" date="2014-07" db="EMBL/GenBank/DDBJ databases">
        <authorList>
            <person name="Hull J."/>
        </authorList>
    </citation>
    <scope>NUCLEOTIDE SEQUENCE</scope>
</reference>
<evidence type="ECO:0000313" key="2">
    <source>
        <dbReference type="EMBL" id="JAG34364.1"/>
    </source>
</evidence>
<protein>
    <submittedName>
        <fullName evidence="2">Troponin C, skeletal muscle</fullName>
    </submittedName>
</protein>
<dbReference type="AlphaFoldDB" id="A0A0A9YQ60"/>
<gene>
    <name evidence="2" type="primary">TNNC2</name>
    <name evidence="2" type="ORF">CM83_10878</name>
</gene>